<comment type="similarity">
    <text evidence="1">Belongs to the HpcH/HpaI aldolase family.</text>
</comment>
<keyword evidence="4" id="KW-0812">Transmembrane</keyword>
<evidence type="ECO:0000259" key="5">
    <source>
        <dbReference type="Pfam" id="PF03328"/>
    </source>
</evidence>
<dbReference type="PANTHER" id="PTHR30502">
    <property type="entry name" value="2-KETO-3-DEOXY-L-RHAMNONATE ALDOLASE"/>
    <property type="match status" value="1"/>
</dbReference>
<dbReference type="FunFam" id="3.20.20.60:FF:000004">
    <property type="entry name" value="5-keto-4-deoxy-D-glucarate aldolase"/>
    <property type="match status" value="1"/>
</dbReference>
<dbReference type="GO" id="GO:0046872">
    <property type="term" value="F:metal ion binding"/>
    <property type="evidence" value="ECO:0007669"/>
    <property type="project" value="UniProtKB-KW"/>
</dbReference>
<dbReference type="OrthoDB" id="86160at2"/>
<dbReference type="NCBIfam" id="TIGR02311">
    <property type="entry name" value="HpaI"/>
    <property type="match status" value="1"/>
</dbReference>
<dbReference type="GO" id="GO:0016832">
    <property type="term" value="F:aldehyde-lyase activity"/>
    <property type="evidence" value="ECO:0007669"/>
    <property type="project" value="UniProtKB-ARBA"/>
</dbReference>
<dbReference type="KEGG" id="pacr:FXN63_09230"/>
<name>A0A5C0AYN8_9BURK</name>
<protein>
    <submittedName>
        <fullName evidence="6">4-hydroxy-2-oxoheptanedioate aldolase</fullName>
        <ecNumber evidence="6">4.1.2.52</ecNumber>
    </submittedName>
</protein>
<evidence type="ECO:0000313" key="6">
    <source>
        <dbReference type="EMBL" id="QEI06000.1"/>
    </source>
</evidence>
<dbReference type="Gene3D" id="3.20.20.60">
    <property type="entry name" value="Phosphoenolpyruvate-binding domains"/>
    <property type="match status" value="1"/>
</dbReference>
<dbReference type="PANTHER" id="PTHR30502:SF0">
    <property type="entry name" value="PHOSPHOENOLPYRUVATE CARBOXYLASE FAMILY PROTEIN"/>
    <property type="match status" value="1"/>
</dbReference>
<organism evidence="6 7">
    <name type="scientific">Pigmentiphaga aceris</name>
    <dbReference type="NCBI Taxonomy" id="1940612"/>
    <lineage>
        <taxon>Bacteria</taxon>
        <taxon>Pseudomonadati</taxon>
        <taxon>Pseudomonadota</taxon>
        <taxon>Betaproteobacteria</taxon>
        <taxon>Burkholderiales</taxon>
        <taxon>Alcaligenaceae</taxon>
        <taxon>Pigmentiphaga</taxon>
    </lineage>
</organism>
<proteinExistence type="inferred from homology"/>
<dbReference type="Pfam" id="PF03328">
    <property type="entry name" value="HpcH_HpaI"/>
    <property type="match status" value="1"/>
</dbReference>
<dbReference type="Proteomes" id="UP000325161">
    <property type="component" value="Chromosome"/>
</dbReference>
<evidence type="ECO:0000256" key="1">
    <source>
        <dbReference type="ARBA" id="ARBA00005568"/>
    </source>
</evidence>
<feature type="transmembrane region" description="Helical" evidence="4">
    <location>
        <begin position="226"/>
        <end position="247"/>
    </location>
</feature>
<dbReference type="GO" id="GO:0005737">
    <property type="term" value="C:cytoplasm"/>
    <property type="evidence" value="ECO:0007669"/>
    <property type="project" value="TreeGrafter"/>
</dbReference>
<reference evidence="6 7" key="1">
    <citation type="submission" date="2019-08" db="EMBL/GenBank/DDBJ databases">
        <title>Amphibian skin-associated Pigmentiphaga: genome sequence and occurrence across geography and hosts.</title>
        <authorList>
            <person name="Bletz M.C."/>
            <person name="Bunk B."/>
            <person name="Sproeer C."/>
            <person name="Biwer P."/>
            <person name="Reiter S."/>
            <person name="Rabemananjara F.C.E."/>
            <person name="Schulz S."/>
            <person name="Overmann J."/>
            <person name="Vences M."/>
        </authorList>
    </citation>
    <scope>NUCLEOTIDE SEQUENCE [LARGE SCALE GENOMIC DNA]</scope>
    <source>
        <strain evidence="6 7">Mada1488</strain>
    </source>
</reference>
<keyword evidence="3 6" id="KW-0456">Lyase</keyword>
<evidence type="ECO:0000256" key="4">
    <source>
        <dbReference type="SAM" id="Phobius"/>
    </source>
</evidence>
<dbReference type="InterPro" id="IPR012689">
    <property type="entry name" value="HpaI"/>
</dbReference>
<dbReference type="InterPro" id="IPR050251">
    <property type="entry name" value="HpcH-HpaI_aldolase"/>
</dbReference>
<keyword evidence="2" id="KW-0479">Metal-binding</keyword>
<evidence type="ECO:0000256" key="3">
    <source>
        <dbReference type="ARBA" id="ARBA00023239"/>
    </source>
</evidence>
<keyword evidence="7" id="KW-1185">Reference proteome</keyword>
<dbReference type="InterPro" id="IPR040442">
    <property type="entry name" value="Pyrv_kinase-like_dom_sf"/>
</dbReference>
<dbReference type="GO" id="GO:0010124">
    <property type="term" value="P:phenylacetate catabolic process"/>
    <property type="evidence" value="ECO:0007669"/>
    <property type="project" value="InterPro"/>
</dbReference>
<sequence>MSTLHNRFKQDLLDGKPQIGLWMGLGNAYCAEICAGAGFNWLVIDGEHSPNTLTTVLSQLQAVAAYPDVEPVVRVAWNDSVLLKQVLDVGAKTVLVPMVQSAEEARAAVAAVRYPPNGVRGVGSALARASRWNRIPDYLTRADAQMCLLVQIETPAGLAALDEILAVEGVDGVFIGPADLSASMGYLDQPGHPVVQAAIEDAIKRIRAAGKAPGILYSDKTRAQHYLSLGALFVAVGVDTSVFVAGLDALASSFRPDAQGGATIQKERGPY</sequence>
<accession>A0A5C0AYN8</accession>
<gene>
    <name evidence="6" type="primary">hpaI</name>
    <name evidence="6" type="ORF">FXN63_09230</name>
</gene>
<dbReference type="AlphaFoldDB" id="A0A5C0AYN8"/>
<evidence type="ECO:0000313" key="7">
    <source>
        <dbReference type="Proteomes" id="UP000325161"/>
    </source>
</evidence>
<dbReference type="RefSeq" id="WP_148814383.1">
    <property type="nucleotide sequence ID" value="NZ_CP043046.1"/>
</dbReference>
<dbReference type="InterPro" id="IPR005000">
    <property type="entry name" value="Aldolase/citrate-lyase_domain"/>
</dbReference>
<keyword evidence="4" id="KW-0472">Membrane</keyword>
<dbReference type="SUPFAM" id="SSF51621">
    <property type="entry name" value="Phosphoenolpyruvate/pyruvate domain"/>
    <property type="match status" value="1"/>
</dbReference>
<evidence type="ECO:0000256" key="2">
    <source>
        <dbReference type="ARBA" id="ARBA00022723"/>
    </source>
</evidence>
<feature type="domain" description="HpcH/HpaI aldolase/citrate lyase" evidence="5">
    <location>
        <begin position="18"/>
        <end position="244"/>
    </location>
</feature>
<keyword evidence="4" id="KW-1133">Transmembrane helix</keyword>
<dbReference type="EC" id="4.1.2.52" evidence="6"/>
<dbReference type="EMBL" id="CP043046">
    <property type="protein sequence ID" value="QEI06000.1"/>
    <property type="molecule type" value="Genomic_DNA"/>
</dbReference>
<dbReference type="InterPro" id="IPR015813">
    <property type="entry name" value="Pyrv/PenolPyrv_kinase-like_dom"/>
</dbReference>